<dbReference type="PROSITE" id="PS00028">
    <property type="entry name" value="ZINC_FINGER_C2H2_1"/>
    <property type="match status" value="3"/>
</dbReference>
<dbReference type="Ensembl" id="ENSDCDT00010017244.1">
    <property type="protein sequence ID" value="ENSDCDP00010016243.1"/>
    <property type="gene ID" value="ENSDCDG00010007491.1"/>
</dbReference>
<feature type="compositionally biased region" description="Low complexity" evidence="8">
    <location>
        <begin position="88"/>
        <end position="111"/>
    </location>
</feature>
<dbReference type="GO" id="GO:0008270">
    <property type="term" value="F:zinc ion binding"/>
    <property type="evidence" value="ECO:0007669"/>
    <property type="project" value="UniProtKB-KW"/>
</dbReference>
<reference evidence="10" key="3">
    <citation type="submission" date="2025-09" db="UniProtKB">
        <authorList>
            <consortium name="Ensembl"/>
        </authorList>
    </citation>
    <scope>IDENTIFICATION</scope>
</reference>
<evidence type="ECO:0000256" key="5">
    <source>
        <dbReference type="ARBA" id="ARBA00022833"/>
    </source>
</evidence>
<evidence type="ECO:0000256" key="4">
    <source>
        <dbReference type="ARBA" id="ARBA00022771"/>
    </source>
</evidence>
<dbReference type="GO" id="GO:0005634">
    <property type="term" value="C:nucleus"/>
    <property type="evidence" value="ECO:0007669"/>
    <property type="project" value="UniProtKB-SubCell"/>
</dbReference>
<sequence>MLMCDYPLKDMKTPVCHPYPSVLQIAPPHFAGATAQLYPPQYSVASLPYQNHQYPSHYPLQGYPAQPEHEPPSSAQLEPVDLSLTKRPSSTSTGPSSPPSSRSSPLSYASPLTPACSVSGSGCRSPQSPAIVMPIAMSPMMPAGMIPVVVPMLIPSSPIMLPPVTPDSAGRRDSHSHSRVVVKSPDVSEGAQKLLKPVKAEPHSENAHGRSPASVIMSPVKPCLLDSPDAMKKRRIHRCDFPSCNKVYTKSSHLKAHRRTHTGEKPYKCMWEGCTWKFARSDELTRHFRKHTGIKPFQCPDCERSFSRSDHLALHRKRHLLV</sequence>
<name>A0AAY4B5I0_9TELE</name>
<proteinExistence type="predicted"/>
<keyword evidence="3" id="KW-0677">Repeat</keyword>
<feature type="region of interest" description="Disordered" evidence="8">
    <location>
        <begin position="164"/>
        <end position="186"/>
    </location>
</feature>
<accession>A0AAY4B5I0</accession>
<dbReference type="PROSITE" id="PS50157">
    <property type="entry name" value="ZINC_FINGER_C2H2_2"/>
    <property type="match status" value="3"/>
</dbReference>
<feature type="domain" description="C2H2-type" evidence="9">
    <location>
        <begin position="237"/>
        <end position="266"/>
    </location>
</feature>
<evidence type="ECO:0000313" key="11">
    <source>
        <dbReference type="Proteomes" id="UP000694580"/>
    </source>
</evidence>
<dbReference type="SUPFAM" id="SSF57667">
    <property type="entry name" value="beta-beta-alpha zinc fingers"/>
    <property type="match status" value="2"/>
</dbReference>
<dbReference type="GO" id="GO:0000978">
    <property type="term" value="F:RNA polymerase II cis-regulatory region sequence-specific DNA binding"/>
    <property type="evidence" value="ECO:0007669"/>
    <property type="project" value="TreeGrafter"/>
</dbReference>
<dbReference type="FunFam" id="3.30.160.60:FF:000021">
    <property type="entry name" value="Basic krueppel-like factor 3"/>
    <property type="match status" value="1"/>
</dbReference>
<dbReference type="InterPro" id="IPR036236">
    <property type="entry name" value="Znf_C2H2_sf"/>
</dbReference>
<dbReference type="FunFam" id="3.30.160.60:FF:000091">
    <property type="entry name" value="Putative Krueppel-like factor 12"/>
    <property type="match status" value="1"/>
</dbReference>
<dbReference type="Proteomes" id="UP000694580">
    <property type="component" value="Chromosome 4"/>
</dbReference>
<dbReference type="FunFam" id="3.30.160.60:FF:000018">
    <property type="entry name" value="Krueppel-like factor 15"/>
    <property type="match status" value="1"/>
</dbReference>
<evidence type="ECO:0000256" key="8">
    <source>
        <dbReference type="SAM" id="MobiDB-lite"/>
    </source>
</evidence>
<dbReference type="SMART" id="SM00355">
    <property type="entry name" value="ZnF_C2H2"/>
    <property type="match status" value="3"/>
</dbReference>
<feature type="domain" description="C2H2-type" evidence="9">
    <location>
        <begin position="267"/>
        <end position="296"/>
    </location>
</feature>
<evidence type="ECO:0000256" key="1">
    <source>
        <dbReference type="ARBA" id="ARBA00004123"/>
    </source>
</evidence>
<feature type="domain" description="C2H2-type" evidence="9">
    <location>
        <begin position="297"/>
        <end position="319"/>
    </location>
</feature>
<dbReference type="PANTHER" id="PTHR23235">
    <property type="entry name" value="KRUEPPEL-LIKE TRANSCRIPTION FACTOR"/>
    <property type="match status" value="1"/>
</dbReference>
<comment type="subcellular location">
    <subcellularLocation>
        <location evidence="1">Nucleus</location>
    </subcellularLocation>
</comment>
<reference evidence="10 11" key="1">
    <citation type="submission" date="2020-06" db="EMBL/GenBank/DDBJ databases">
        <authorList>
            <consortium name="Wellcome Sanger Institute Data Sharing"/>
        </authorList>
    </citation>
    <scope>NUCLEOTIDE SEQUENCE [LARGE SCALE GENOMIC DNA]</scope>
</reference>
<dbReference type="Pfam" id="PF00096">
    <property type="entry name" value="zf-C2H2"/>
    <property type="match status" value="3"/>
</dbReference>
<dbReference type="GO" id="GO:0000981">
    <property type="term" value="F:DNA-binding transcription factor activity, RNA polymerase II-specific"/>
    <property type="evidence" value="ECO:0007669"/>
    <property type="project" value="TreeGrafter"/>
</dbReference>
<dbReference type="GeneTree" id="ENSGT00940000157456"/>
<keyword evidence="11" id="KW-1185">Reference proteome</keyword>
<keyword evidence="4 7" id="KW-0863">Zinc-finger</keyword>
<gene>
    <name evidence="10" type="primary">KLF3</name>
</gene>
<dbReference type="PANTHER" id="PTHR23235:SF48">
    <property type="entry name" value="KRUEPPEL-LIKE FACTOR 3"/>
    <property type="match status" value="1"/>
</dbReference>
<organism evidence="10 11">
    <name type="scientific">Denticeps clupeoides</name>
    <name type="common">denticle herring</name>
    <dbReference type="NCBI Taxonomy" id="299321"/>
    <lineage>
        <taxon>Eukaryota</taxon>
        <taxon>Metazoa</taxon>
        <taxon>Chordata</taxon>
        <taxon>Craniata</taxon>
        <taxon>Vertebrata</taxon>
        <taxon>Euteleostomi</taxon>
        <taxon>Actinopterygii</taxon>
        <taxon>Neopterygii</taxon>
        <taxon>Teleostei</taxon>
        <taxon>Clupei</taxon>
        <taxon>Clupeiformes</taxon>
        <taxon>Denticipitoidei</taxon>
        <taxon>Denticipitidae</taxon>
        <taxon>Denticeps</taxon>
    </lineage>
</organism>
<dbReference type="GeneID" id="114787541"/>
<reference evidence="10" key="2">
    <citation type="submission" date="2025-08" db="UniProtKB">
        <authorList>
            <consortium name="Ensembl"/>
        </authorList>
    </citation>
    <scope>IDENTIFICATION</scope>
</reference>
<keyword evidence="2" id="KW-0479">Metal-binding</keyword>
<feature type="region of interest" description="Disordered" evidence="8">
    <location>
        <begin position="85"/>
        <end position="111"/>
    </location>
</feature>
<evidence type="ECO:0000256" key="2">
    <source>
        <dbReference type="ARBA" id="ARBA00022723"/>
    </source>
</evidence>
<evidence type="ECO:0000259" key="9">
    <source>
        <dbReference type="PROSITE" id="PS50157"/>
    </source>
</evidence>
<keyword evidence="5" id="KW-0862">Zinc</keyword>
<dbReference type="RefSeq" id="XP_028830991.1">
    <property type="nucleotide sequence ID" value="XM_028975158.1"/>
</dbReference>
<dbReference type="Gene3D" id="3.30.160.60">
    <property type="entry name" value="Classic Zinc Finger"/>
    <property type="match status" value="3"/>
</dbReference>
<evidence type="ECO:0000313" key="10">
    <source>
        <dbReference type="Ensembl" id="ENSDCDP00010016243.1"/>
    </source>
</evidence>
<keyword evidence="6" id="KW-0539">Nucleus</keyword>
<evidence type="ECO:0000256" key="7">
    <source>
        <dbReference type="PROSITE-ProRule" id="PRU00042"/>
    </source>
</evidence>
<dbReference type="AlphaFoldDB" id="A0AAY4B5I0"/>
<evidence type="ECO:0000256" key="6">
    <source>
        <dbReference type="ARBA" id="ARBA00023242"/>
    </source>
</evidence>
<dbReference type="InterPro" id="IPR013087">
    <property type="entry name" value="Znf_C2H2_type"/>
</dbReference>
<protein>
    <recommendedName>
        <fullName evidence="9">C2H2-type domain-containing protein</fullName>
    </recommendedName>
</protein>
<evidence type="ECO:0000256" key="3">
    <source>
        <dbReference type="ARBA" id="ARBA00022737"/>
    </source>
</evidence>